<feature type="domain" description="HVO-A0261-like N-terminal" evidence="2">
    <location>
        <begin position="7"/>
        <end position="82"/>
    </location>
</feature>
<reference evidence="3 4" key="1">
    <citation type="submission" date="2020-06" db="EMBL/GenBank/DDBJ databases">
        <title>Methanolobus halotolerans sp. nov., isolated from a saline lake Tus in Siberia.</title>
        <authorList>
            <person name="Shen Y."/>
            <person name="Chen S.-C."/>
            <person name="Lai M.-C."/>
            <person name="Huang H.-H."/>
            <person name="Chiu H.-H."/>
            <person name="Tang S.-L."/>
            <person name="Rogozin D.Y."/>
            <person name="Degermendzhy A.G."/>
        </authorList>
    </citation>
    <scope>NUCLEOTIDE SEQUENCE [LARGE SCALE GENOMIC DNA]</scope>
    <source>
        <strain evidence="3 4">DSM 21339</strain>
    </source>
</reference>
<sequence>MNRNLLDVIFASEKRKNTLLQLREGPKMIEELLASLDTRRQALLPQLKILEENYLVEHQKDAYELTGIGKVIVEKMAPSVDTFCVFDTDIDYWGTRDLSFIPPHLFERINELGKSTIVDIPAADQYDIKTIYQAKSKDSSSLYAITTLLYPNYYDVFSDLIENKVKINLVLSNDLLCKIRTQYQENFEDYAETGLLNSHVYNKKMNFLFVTFDDYYILMRLLKLDGDVDGKLVYFSASPEALGWAKELFNYYLEQSEPVTEI</sequence>
<dbReference type="KEGG" id="mzi:HWN40_06465"/>
<protein>
    <submittedName>
        <fullName evidence="3">Winged helix-turn-helix domain-containing protein</fullName>
    </submittedName>
</protein>
<dbReference type="CDD" id="cd00090">
    <property type="entry name" value="HTH_ARSR"/>
    <property type="match status" value="1"/>
</dbReference>
<dbReference type="InterPro" id="IPR057527">
    <property type="entry name" value="HVO_A0261-like_N"/>
</dbReference>
<dbReference type="EMBL" id="CP058215">
    <property type="protein sequence ID" value="QLC49915.1"/>
    <property type="molecule type" value="Genomic_DNA"/>
</dbReference>
<evidence type="ECO:0000259" key="2">
    <source>
        <dbReference type="Pfam" id="PF25213"/>
    </source>
</evidence>
<dbReference type="Pfam" id="PF08350">
    <property type="entry name" value="FilR1_middle"/>
    <property type="match status" value="1"/>
</dbReference>
<dbReference type="InterPro" id="IPR011991">
    <property type="entry name" value="ArsR-like_HTH"/>
</dbReference>
<dbReference type="Proteomes" id="UP000509594">
    <property type="component" value="Chromosome"/>
</dbReference>
<dbReference type="Pfam" id="PF25213">
    <property type="entry name" value="HVO_A0261_N"/>
    <property type="match status" value="1"/>
</dbReference>
<evidence type="ECO:0000313" key="4">
    <source>
        <dbReference type="Proteomes" id="UP000509594"/>
    </source>
</evidence>
<proteinExistence type="predicted"/>
<keyword evidence="4" id="KW-1185">Reference proteome</keyword>
<dbReference type="InterPro" id="IPR036388">
    <property type="entry name" value="WH-like_DNA-bd_sf"/>
</dbReference>
<gene>
    <name evidence="3" type="ORF">HWN40_06465</name>
</gene>
<dbReference type="AlphaFoldDB" id="A0A7D5E975"/>
<evidence type="ECO:0000259" key="1">
    <source>
        <dbReference type="Pfam" id="PF08350"/>
    </source>
</evidence>
<dbReference type="InterPro" id="IPR016490">
    <property type="entry name" value="Tscrpt_reg_HTH_AF0396-typ3"/>
</dbReference>
<dbReference type="Gene3D" id="1.10.10.10">
    <property type="entry name" value="Winged helix-like DNA-binding domain superfamily/Winged helix DNA-binding domain"/>
    <property type="match status" value="1"/>
</dbReference>
<feature type="domain" description="Methanogenesis regulatory protein FilR1 middle" evidence="1">
    <location>
        <begin position="136"/>
        <end position="255"/>
    </location>
</feature>
<dbReference type="GeneID" id="55821302"/>
<dbReference type="PIRSF" id="PIRSF006692">
    <property type="entry name" value="TF_HTH_AF0396_prd"/>
    <property type="match status" value="1"/>
</dbReference>
<organism evidence="3 4">
    <name type="scientific">Methanolobus zinderi</name>
    <dbReference type="NCBI Taxonomy" id="536044"/>
    <lineage>
        <taxon>Archaea</taxon>
        <taxon>Methanobacteriati</taxon>
        <taxon>Methanobacteriota</taxon>
        <taxon>Stenosarchaea group</taxon>
        <taxon>Methanomicrobia</taxon>
        <taxon>Methanosarcinales</taxon>
        <taxon>Methanosarcinaceae</taxon>
        <taxon>Methanolobus</taxon>
    </lineage>
</organism>
<dbReference type="RefSeq" id="WP_176964971.1">
    <property type="nucleotide sequence ID" value="NZ_CP058215.1"/>
</dbReference>
<name>A0A7D5E975_9EURY</name>
<dbReference type="OrthoDB" id="11410at2157"/>
<dbReference type="InterPro" id="IPR013561">
    <property type="entry name" value="FilR1_middle_dom"/>
</dbReference>
<dbReference type="SUPFAM" id="SSF46785">
    <property type="entry name" value="Winged helix' DNA-binding domain"/>
    <property type="match status" value="1"/>
</dbReference>
<dbReference type="InterPro" id="IPR036390">
    <property type="entry name" value="WH_DNA-bd_sf"/>
</dbReference>
<accession>A0A7D5E975</accession>
<evidence type="ECO:0000313" key="3">
    <source>
        <dbReference type="EMBL" id="QLC49915.1"/>
    </source>
</evidence>